<evidence type="ECO:0000256" key="4">
    <source>
        <dbReference type="ARBA" id="ARBA00022989"/>
    </source>
</evidence>
<keyword evidence="6 8" id="KW-0472">Membrane</keyword>
<dbReference type="PRINTS" id="PR00783">
    <property type="entry name" value="MINTRINSICP"/>
</dbReference>
<dbReference type="PANTHER" id="PTHR45724">
    <property type="entry name" value="AQUAPORIN NIP2-1"/>
    <property type="match status" value="1"/>
</dbReference>
<evidence type="ECO:0000256" key="5">
    <source>
        <dbReference type="ARBA" id="ARBA00023016"/>
    </source>
</evidence>
<evidence type="ECO:0000256" key="3">
    <source>
        <dbReference type="ARBA" id="ARBA00022692"/>
    </source>
</evidence>
<dbReference type="GO" id="GO:0015267">
    <property type="term" value="F:channel activity"/>
    <property type="evidence" value="ECO:0007669"/>
    <property type="project" value="InterPro"/>
</dbReference>
<comment type="similarity">
    <text evidence="7">Belongs to the MIP/aquaporin (TC 1.A.8) family.</text>
</comment>
<dbReference type="InterPro" id="IPR000425">
    <property type="entry name" value="MIP"/>
</dbReference>
<evidence type="ECO:0000256" key="2">
    <source>
        <dbReference type="ARBA" id="ARBA00022448"/>
    </source>
</evidence>
<dbReference type="Pfam" id="PF00230">
    <property type="entry name" value="MIP"/>
    <property type="match status" value="1"/>
</dbReference>
<name>A0A445MBH7_ENSVE</name>
<dbReference type="EMBL" id="KV875559">
    <property type="protein sequence ID" value="RZR71620.1"/>
    <property type="molecule type" value="Genomic_DNA"/>
</dbReference>
<keyword evidence="5" id="KW-0346">Stress response</keyword>
<dbReference type="Gene3D" id="1.20.1080.10">
    <property type="entry name" value="Glycerol uptake facilitator protein"/>
    <property type="match status" value="1"/>
</dbReference>
<dbReference type="InterPro" id="IPR034294">
    <property type="entry name" value="Aquaporin_transptr"/>
</dbReference>
<evidence type="ECO:0008006" key="10">
    <source>
        <dbReference type="Google" id="ProtNLM"/>
    </source>
</evidence>
<dbReference type="InterPro" id="IPR022357">
    <property type="entry name" value="MIP_CS"/>
</dbReference>
<evidence type="ECO:0000256" key="8">
    <source>
        <dbReference type="SAM" id="Phobius"/>
    </source>
</evidence>
<protein>
    <recommendedName>
        <fullName evidence="10">Aquaporin</fullName>
    </recommendedName>
</protein>
<organism evidence="9">
    <name type="scientific">Ensete ventricosum</name>
    <name type="common">Abyssinian banana</name>
    <name type="synonym">Musa ensete</name>
    <dbReference type="NCBI Taxonomy" id="4639"/>
    <lineage>
        <taxon>Eukaryota</taxon>
        <taxon>Viridiplantae</taxon>
        <taxon>Streptophyta</taxon>
        <taxon>Embryophyta</taxon>
        <taxon>Tracheophyta</taxon>
        <taxon>Spermatophyta</taxon>
        <taxon>Magnoliopsida</taxon>
        <taxon>Liliopsida</taxon>
        <taxon>Zingiberales</taxon>
        <taxon>Musaceae</taxon>
        <taxon>Ensete</taxon>
    </lineage>
</organism>
<keyword evidence="4 8" id="KW-1133">Transmembrane helix</keyword>
<evidence type="ECO:0000256" key="7">
    <source>
        <dbReference type="RuleBase" id="RU000477"/>
    </source>
</evidence>
<dbReference type="PANTHER" id="PTHR45724:SF16">
    <property type="entry name" value="AQUAPORIN NIP2-1"/>
    <property type="match status" value="1"/>
</dbReference>
<keyword evidence="3 7" id="KW-0812">Transmembrane</keyword>
<proteinExistence type="inferred from homology"/>
<evidence type="ECO:0000256" key="1">
    <source>
        <dbReference type="ARBA" id="ARBA00004141"/>
    </source>
</evidence>
<evidence type="ECO:0000256" key="6">
    <source>
        <dbReference type="ARBA" id="ARBA00023136"/>
    </source>
</evidence>
<accession>A0A445MBH7</accession>
<feature type="transmembrane region" description="Helical" evidence="8">
    <location>
        <begin position="21"/>
        <end position="49"/>
    </location>
</feature>
<dbReference type="InterPro" id="IPR023271">
    <property type="entry name" value="Aquaporin-like"/>
</dbReference>
<gene>
    <name evidence="9" type="ORF">BHM03_00006114</name>
</gene>
<sequence length="266" mass="28696">MLPPTRTVHNDYSLHLPSYSFLFVGFQVVAEMIATFLLVFVTCGAGALSVSNSGVVSQLGASVAGGLIVTVMIYAVGHISGAHMNPAVTFAFAVSRHFPWIQVATTKLERDMFSGPINALLPLNSHRCFNACLSSRLTLLQSLSGPLLHVCSDLGGHGRLLRPPGAVAPDHQPRDDDAVRHGGEGLGHGNRGHLLHDVRHVGGSNRYQSCESLRLVLVLTSCCCMHACLFVTYLCGDTGRRVGRVSCRFISVHNLHSSWVKQDISF</sequence>
<reference evidence="9" key="1">
    <citation type="journal article" date="2018" name="Data Brief">
        <title>Genome sequence data from 17 accessions of Ensete ventricosum, a staple food crop for millions in Ethiopia.</title>
        <authorList>
            <person name="Yemataw Z."/>
            <person name="Muzemil S."/>
            <person name="Ambachew D."/>
            <person name="Tripathi L."/>
            <person name="Tesfaye K."/>
            <person name="Chala A."/>
            <person name="Farbos A."/>
            <person name="O'Neill P."/>
            <person name="Moore K."/>
            <person name="Grant M."/>
            <person name="Studholme D.J."/>
        </authorList>
    </citation>
    <scope>NUCLEOTIDE SEQUENCE [LARGE SCALE GENOMIC DNA]</scope>
    <source>
        <tissue evidence="9">Leaf</tissue>
    </source>
</reference>
<dbReference type="SUPFAM" id="SSF81338">
    <property type="entry name" value="Aquaporin-like"/>
    <property type="match status" value="1"/>
</dbReference>
<dbReference type="PROSITE" id="PS00221">
    <property type="entry name" value="MIP"/>
    <property type="match status" value="1"/>
</dbReference>
<keyword evidence="2 7" id="KW-0813">Transport</keyword>
<dbReference type="GO" id="GO:0016020">
    <property type="term" value="C:membrane"/>
    <property type="evidence" value="ECO:0007669"/>
    <property type="project" value="UniProtKB-SubCell"/>
</dbReference>
<evidence type="ECO:0000313" key="9">
    <source>
        <dbReference type="EMBL" id="RZR71620.1"/>
    </source>
</evidence>
<dbReference type="AlphaFoldDB" id="A0A445MBH7"/>
<feature type="transmembrane region" description="Helical" evidence="8">
    <location>
        <begin position="55"/>
        <end position="76"/>
    </location>
</feature>
<comment type="subcellular location">
    <subcellularLocation>
        <location evidence="1">Membrane</location>
        <topology evidence="1">Multi-pass membrane protein</topology>
    </subcellularLocation>
</comment>
<dbReference type="Proteomes" id="UP000290560">
    <property type="component" value="Unassembled WGS sequence"/>
</dbReference>